<dbReference type="Proteomes" id="UP000821837">
    <property type="component" value="Unassembled WGS sequence"/>
</dbReference>
<dbReference type="EMBL" id="JABSTV010001255">
    <property type="protein sequence ID" value="KAH7936180.1"/>
    <property type="molecule type" value="Genomic_DNA"/>
</dbReference>
<evidence type="ECO:0000313" key="2">
    <source>
        <dbReference type="Proteomes" id="UP000821837"/>
    </source>
</evidence>
<name>A0A9D4SPB2_RHISA</name>
<reference evidence="1" key="1">
    <citation type="journal article" date="2020" name="Cell">
        <title>Large-Scale Comparative Analyses of Tick Genomes Elucidate Their Genetic Diversity and Vector Capacities.</title>
        <authorList>
            <consortium name="Tick Genome and Microbiome Consortium (TIGMIC)"/>
            <person name="Jia N."/>
            <person name="Wang J."/>
            <person name="Shi W."/>
            <person name="Du L."/>
            <person name="Sun Y."/>
            <person name="Zhan W."/>
            <person name="Jiang J.F."/>
            <person name="Wang Q."/>
            <person name="Zhang B."/>
            <person name="Ji P."/>
            <person name="Bell-Sakyi L."/>
            <person name="Cui X.M."/>
            <person name="Yuan T.T."/>
            <person name="Jiang B.G."/>
            <person name="Yang W.F."/>
            <person name="Lam T.T."/>
            <person name="Chang Q.C."/>
            <person name="Ding S.J."/>
            <person name="Wang X.J."/>
            <person name="Zhu J.G."/>
            <person name="Ruan X.D."/>
            <person name="Zhao L."/>
            <person name="Wei J.T."/>
            <person name="Ye R.Z."/>
            <person name="Que T.C."/>
            <person name="Du C.H."/>
            <person name="Zhou Y.H."/>
            <person name="Cheng J.X."/>
            <person name="Dai P.F."/>
            <person name="Guo W.B."/>
            <person name="Han X.H."/>
            <person name="Huang E.J."/>
            <person name="Li L.F."/>
            <person name="Wei W."/>
            <person name="Gao Y.C."/>
            <person name="Liu J.Z."/>
            <person name="Shao H.Z."/>
            <person name="Wang X."/>
            <person name="Wang C.C."/>
            <person name="Yang T.C."/>
            <person name="Huo Q.B."/>
            <person name="Li W."/>
            <person name="Chen H.Y."/>
            <person name="Chen S.E."/>
            <person name="Zhou L.G."/>
            <person name="Ni X.B."/>
            <person name="Tian J.H."/>
            <person name="Sheng Y."/>
            <person name="Liu T."/>
            <person name="Pan Y.S."/>
            <person name="Xia L.Y."/>
            <person name="Li J."/>
            <person name="Zhao F."/>
            <person name="Cao W.C."/>
        </authorList>
    </citation>
    <scope>NUCLEOTIDE SEQUENCE</scope>
    <source>
        <strain evidence="1">Rsan-2018</strain>
    </source>
</reference>
<proteinExistence type="predicted"/>
<reference evidence="1" key="2">
    <citation type="submission" date="2021-09" db="EMBL/GenBank/DDBJ databases">
        <authorList>
            <person name="Jia N."/>
            <person name="Wang J."/>
            <person name="Shi W."/>
            <person name="Du L."/>
            <person name="Sun Y."/>
            <person name="Zhan W."/>
            <person name="Jiang J."/>
            <person name="Wang Q."/>
            <person name="Zhang B."/>
            <person name="Ji P."/>
            <person name="Sakyi L.B."/>
            <person name="Cui X."/>
            <person name="Yuan T."/>
            <person name="Jiang B."/>
            <person name="Yang W."/>
            <person name="Lam T.T.-Y."/>
            <person name="Chang Q."/>
            <person name="Ding S."/>
            <person name="Wang X."/>
            <person name="Zhu J."/>
            <person name="Ruan X."/>
            <person name="Zhao L."/>
            <person name="Wei J."/>
            <person name="Que T."/>
            <person name="Du C."/>
            <person name="Cheng J."/>
            <person name="Dai P."/>
            <person name="Han X."/>
            <person name="Huang E."/>
            <person name="Gao Y."/>
            <person name="Liu J."/>
            <person name="Shao H."/>
            <person name="Ye R."/>
            <person name="Li L."/>
            <person name="Wei W."/>
            <person name="Wang X."/>
            <person name="Wang C."/>
            <person name="Huo Q."/>
            <person name="Li W."/>
            <person name="Guo W."/>
            <person name="Chen H."/>
            <person name="Chen S."/>
            <person name="Zhou L."/>
            <person name="Zhou L."/>
            <person name="Ni X."/>
            <person name="Tian J."/>
            <person name="Zhou Y."/>
            <person name="Sheng Y."/>
            <person name="Liu T."/>
            <person name="Pan Y."/>
            <person name="Xia L."/>
            <person name="Li J."/>
            <person name="Zhao F."/>
            <person name="Cao W."/>
        </authorList>
    </citation>
    <scope>NUCLEOTIDE SEQUENCE</scope>
    <source>
        <strain evidence="1">Rsan-2018</strain>
        <tissue evidence="1">Larvae</tissue>
    </source>
</reference>
<keyword evidence="2" id="KW-1185">Reference proteome</keyword>
<dbReference type="AlphaFoldDB" id="A0A9D4SPB2"/>
<sequence>MHGPTNTGLDSIADQEQACGPVSTVMASVKETQVANCFAQAGFSHTIVGLVRAIVSDPDDDQPDDDWTCSNLCEAVYKIAGQEVESVFEMFVFTDAAAPVVASAMDAKIIDNVGGLD</sequence>
<organism evidence="1 2">
    <name type="scientific">Rhipicephalus sanguineus</name>
    <name type="common">Brown dog tick</name>
    <name type="synonym">Ixodes sanguineus</name>
    <dbReference type="NCBI Taxonomy" id="34632"/>
    <lineage>
        <taxon>Eukaryota</taxon>
        <taxon>Metazoa</taxon>
        <taxon>Ecdysozoa</taxon>
        <taxon>Arthropoda</taxon>
        <taxon>Chelicerata</taxon>
        <taxon>Arachnida</taxon>
        <taxon>Acari</taxon>
        <taxon>Parasitiformes</taxon>
        <taxon>Ixodida</taxon>
        <taxon>Ixodoidea</taxon>
        <taxon>Ixodidae</taxon>
        <taxon>Rhipicephalinae</taxon>
        <taxon>Rhipicephalus</taxon>
        <taxon>Rhipicephalus</taxon>
    </lineage>
</organism>
<gene>
    <name evidence="1" type="ORF">HPB52_019703</name>
</gene>
<evidence type="ECO:0000313" key="1">
    <source>
        <dbReference type="EMBL" id="KAH7936180.1"/>
    </source>
</evidence>
<protein>
    <submittedName>
        <fullName evidence="1">Uncharacterized protein</fullName>
    </submittedName>
</protein>
<accession>A0A9D4SPB2</accession>
<comment type="caution">
    <text evidence="1">The sequence shown here is derived from an EMBL/GenBank/DDBJ whole genome shotgun (WGS) entry which is preliminary data.</text>
</comment>